<dbReference type="OrthoDB" id="9971853at2759"/>
<dbReference type="EMBL" id="LAVV01006403">
    <property type="protein sequence ID" value="KNZ60121.1"/>
    <property type="molecule type" value="Genomic_DNA"/>
</dbReference>
<comment type="similarity">
    <text evidence="1">Belongs to the glycosyl hydrolase 5 (cellulase A) family.</text>
</comment>
<dbReference type="InterPro" id="IPR052066">
    <property type="entry name" value="Glycosphingolipid_Hydrolases"/>
</dbReference>
<feature type="domain" description="Glycoside hydrolase family 5" evidence="5">
    <location>
        <begin position="145"/>
        <end position="210"/>
    </location>
</feature>
<dbReference type="FunFam" id="3.20.20.80:FF:000106">
    <property type="entry name" value="Glycosyl hydrolase, putative"/>
    <property type="match status" value="1"/>
</dbReference>
<evidence type="ECO:0000256" key="4">
    <source>
        <dbReference type="SAM" id="MobiDB-lite"/>
    </source>
</evidence>
<sequence length="998" mass="111518">MPNDYQKSKLTGKQVPHFFIHSDSRYFKDTSGRTLILRGVNLSGSAKIPRDHPQHVLHNFWESAEQDGQPHRSALSSAFSHPQRDSNSNTHSSSATSSFNFDTQNLTPTTQSIPIPPNNQNQPNSSRGISYIGQNLNLEDGSADVHLTRLRQWGFNCLRFVTVWEALEHQGPGQYDDDYMEYVVAMLRKCKEYGFRVYMDPHQDLFSRFCGGSGAPLWTLYACGLNPRNFTVTGAAYLQSEWPHPDNPDPDSFPAMIWATNYNRLACQTVNTMFWAGRDYAPKCIIDGVNIQDFLQYHFLEAYRRLAMKLASAGDLLDETVIGWDSLNEPNHGYLGLHNLIAIPDEVPLRIGPTPTGFQGLKMGMGKMCKLENYKFGPLGPQRDGNVVVDPKGKRAWLHPSAEPNGLSGYGWRRDPGWKLGTCIWAQHGIWDPETESVLKPHYFNQSRQDPSKPADFAGQYWRPHLNAYCHMIRQIHPEAILFVHPPVFEIPPELSPSVLPILEHRSVFSSHFYDGLTLVTKHWNWFNADALGILRGKYPSVVFGLKIGETAIRKCMRAQLGMLKQDGLEKMGEFPTMMGEIGIPYDLDKKKAYKDGDYSNQIKAMDASLNACDGENMLNYTLWTYCPSNSHQWGDLWNGEDLSLWSADDAMFQGSSYAEKSSRHGKTLGRPFQYNYGAHSAGPTPNASALALNQRTRECSEVDLSRKGVYTPIEASGSESSLDLSLMNLNDGARALPAFCRPFPVATVGIPAYFNFDMSTASFELTVEVDVEKDEASGWGNEELPTEIYVPAVHFGSANTDPGGLKRRIASENDARHPTSAGGWAAGRSSDASLPLSTSHGAHGTLLHSTQDLTFDPHRFRDTLQLDVTVSAGRWETDGQILRWYYPRRPLNGQSTARYTLKARRKFGPILWPAGHSNSLCDGAYSGPAKISSTGGSRVGVGYDCIRRPDHEERQSGRTKKVLSTLEQHARLRALWKAHHAANLANADSSPSRTLFY</sequence>
<evidence type="ECO:0000256" key="3">
    <source>
        <dbReference type="ARBA" id="ARBA00023295"/>
    </source>
</evidence>
<accession>A0A0L6VH61</accession>
<proteinExistence type="inferred from homology"/>
<feature type="domain" description="Glycoside hydrolase family 5 C-terminal" evidence="6">
    <location>
        <begin position="742"/>
        <end position="797"/>
    </location>
</feature>
<dbReference type="InterPro" id="IPR001547">
    <property type="entry name" value="Glyco_hydro_5"/>
</dbReference>
<dbReference type="GO" id="GO:0000272">
    <property type="term" value="P:polysaccharide catabolic process"/>
    <property type="evidence" value="ECO:0007669"/>
    <property type="project" value="InterPro"/>
</dbReference>
<evidence type="ECO:0000256" key="2">
    <source>
        <dbReference type="ARBA" id="ARBA00022801"/>
    </source>
</evidence>
<dbReference type="PANTHER" id="PTHR31308:SF6">
    <property type="entry name" value="GLYCOSIDE HYDROLASE FAMILY 5 C-TERMINAL DOMAIN-CONTAINING PROTEIN"/>
    <property type="match status" value="1"/>
</dbReference>
<dbReference type="InterPro" id="IPR018087">
    <property type="entry name" value="Glyco_hydro_5_CS"/>
</dbReference>
<protein>
    <recommendedName>
        <fullName evidence="9">Glycoside hydrolase family 5 domain-containing protein</fullName>
    </recommendedName>
</protein>
<dbReference type="InterPro" id="IPR041036">
    <property type="entry name" value="GH5_C"/>
</dbReference>
<dbReference type="AlphaFoldDB" id="A0A0L6VH61"/>
<evidence type="ECO:0000259" key="5">
    <source>
        <dbReference type="Pfam" id="PF00150"/>
    </source>
</evidence>
<evidence type="ECO:0000259" key="6">
    <source>
        <dbReference type="Pfam" id="PF18564"/>
    </source>
</evidence>
<dbReference type="STRING" id="27349.A0A0L6VH61"/>
<evidence type="ECO:0000256" key="1">
    <source>
        <dbReference type="ARBA" id="ARBA00005641"/>
    </source>
</evidence>
<dbReference type="Pfam" id="PF00150">
    <property type="entry name" value="Cellulase"/>
    <property type="match status" value="1"/>
</dbReference>
<dbReference type="PANTHER" id="PTHR31308">
    <property type="match status" value="1"/>
</dbReference>
<keyword evidence="8" id="KW-1185">Reference proteome</keyword>
<reference evidence="7 8" key="1">
    <citation type="submission" date="2015-08" db="EMBL/GenBank/DDBJ databases">
        <title>Next Generation Sequencing and Analysis of the Genome of Puccinia sorghi L Schw, the Causal Agent of Maize Common Rust.</title>
        <authorList>
            <person name="Rochi L."/>
            <person name="Burguener G."/>
            <person name="Darino M."/>
            <person name="Turjanski A."/>
            <person name="Kreff E."/>
            <person name="Dieguez M.J."/>
            <person name="Sacco F."/>
        </authorList>
    </citation>
    <scope>NUCLEOTIDE SEQUENCE [LARGE SCALE GENOMIC DNA]</scope>
    <source>
        <strain evidence="7 8">RO10H11247</strain>
    </source>
</reference>
<dbReference type="InterPro" id="IPR017853">
    <property type="entry name" value="GH"/>
</dbReference>
<comment type="caution">
    <text evidence="7">The sequence shown here is derived from an EMBL/GenBank/DDBJ whole genome shotgun (WGS) entry which is preliminary data.</text>
</comment>
<dbReference type="GO" id="GO:1904462">
    <property type="term" value="P:ergosteryl 3-beta-D-glucoside catabolic process"/>
    <property type="evidence" value="ECO:0007669"/>
    <property type="project" value="TreeGrafter"/>
</dbReference>
<evidence type="ECO:0000313" key="7">
    <source>
        <dbReference type="EMBL" id="KNZ60121.1"/>
    </source>
</evidence>
<dbReference type="PROSITE" id="PS00659">
    <property type="entry name" value="GLYCOSYL_HYDROL_F5"/>
    <property type="match status" value="1"/>
</dbReference>
<keyword evidence="3" id="KW-0326">Glycosidase</keyword>
<feature type="region of interest" description="Disordered" evidence="4">
    <location>
        <begin position="65"/>
        <end position="130"/>
    </location>
</feature>
<dbReference type="Pfam" id="PF18564">
    <property type="entry name" value="Glyco_hydro_5_C"/>
    <property type="match status" value="1"/>
</dbReference>
<dbReference type="VEuPathDB" id="FungiDB:VP01_1609g15"/>
<dbReference type="FunFam" id="3.20.20.80:FF:000122">
    <property type="entry name" value="Glycoside hydrolase"/>
    <property type="match status" value="1"/>
</dbReference>
<dbReference type="InterPro" id="IPR013780">
    <property type="entry name" value="Glyco_hydro_b"/>
</dbReference>
<dbReference type="Gene3D" id="2.60.40.1180">
    <property type="entry name" value="Golgi alpha-mannosidase II"/>
    <property type="match status" value="1"/>
</dbReference>
<evidence type="ECO:0008006" key="9">
    <source>
        <dbReference type="Google" id="ProtNLM"/>
    </source>
</evidence>
<dbReference type="Gene3D" id="3.20.20.80">
    <property type="entry name" value="Glycosidases"/>
    <property type="match status" value="2"/>
</dbReference>
<dbReference type="GO" id="GO:0050295">
    <property type="term" value="F:steryl-beta-glucosidase activity"/>
    <property type="evidence" value="ECO:0007669"/>
    <property type="project" value="TreeGrafter"/>
</dbReference>
<keyword evidence="2" id="KW-0378">Hydrolase</keyword>
<name>A0A0L6VH61_9BASI</name>
<dbReference type="SUPFAM" id="SSF51445">
    <property type="entry name" value="(Trans)glycosidases"/>
    <property type="match status" value="1"/>
</dbReference>
<feature type="compositionally biased region" description="Low complexity" evidence="4">
    <location>
        <begin position="85"/>
        <end position="103"/>
    </location>
</feature>
<dbReference type="Proteomes" id="UP000037035">
    <property type="component" value="Unassembled WGS sequence"/>
</dbReference>
<gene>
    <name evidence="7" type="ORF">VP01_1609g15</name>
</gene>
<evidence type="ECO:0000313" key="8">
    <source>
        <dbReference type="Proteomes" id="UP000037035"/>
    </source>
</evidence>
<organism evidence="7 8">
    <name type="scientific">Puccinia sorghi</name>
    <dbReference type="NCBI Taxonomy" id="27349"/>
    <lineage>
        <taxon>Eukaryota</taxon>
        <taxon>Fungi</taxon>
        <taxon>Dikarya</taxon>
        <taxon>Basidiomycota</taxon>
        <taxon>Pucciniomycotina</taxon>
        <taxon>Pucciniomycetes</taxon>
        <taxon>Pucciniales</taxon>
        <taxon>Pucciniaceae</taxon>
        <taxon>Puccinia</taxon>
    </lineage>
</organism>